<name>H5Y0A9_9FIRM</name>
<dbReference type="InterPro" id="IPR020288">
    <property type="entry name" value="Sheath_initiator"/>
</dbReference>
<proteinExistence type="predicted"/>
<dbReference type="Gene3D" id="3.10.450.40">
    <property type="match status" value="1"/>
</dbReference>
<dbReference type="HOGENOM" id="CLU_141574_0_0_9"/>
<dbReference type="EMBL" id="CM001441">
    <property type="protein sequence ID" value="EHQ92088.1"/>
    <property type="molecule type" value="Genomic_DNA"/>
</dbReference>
<evidence type="ECO:0000313" key="2">
    <source>
        <dbReference type="Proteomes" id="UP000005104"/>
    </source>
</evidence>
<dbReference type="Proteomes" id="UP000005104">
    <property type="component" value="Chromosome"/>
</dbReference>
<dbReference type="AlphaFoldDB" id="H5Y0A9"/>
<keyword evidence="2" id="KW-1185">Reference proteome</keyword>
<evidence type="ECO:0008006" key="3">
    <source>
        <dbReference type="Google" id="ProtNLM"/>
    </source>
</evidence>
<dbReference type="eggNOG" id="COG3628">
    <property type="taxonomic scope" value="Bacteria"/>
</dbReference>
<dbReference type="OrthoDB" id="89089at2"/>
<protein>
    <recommendedName>
        <fullName evidence="3">DUF2634 domain-containing protein</fullName>
    </recommendedName>
</protein>
<dbReference type="STRING" id="768710.DesyoDRAFT_5156"/>
<gene>
    <name evidence="1" type="ORF">DesyoDRAFT_5156</name>
</gene>
<dbReference type="Pfam" id="PF10934">
    <property type="entry name" value="Sheath_initiator"/>
    <property type="match status" value="1"/>
</dbReference>
<organism evidence="1 2">
    <name type="scientific">Desulfosporosinus youngiae DSM 17734</name>
    <dbReference type="NCBI Taxonomy" id="768710"/>
    <lineage>
        <taxon>Bacteria</taxon>
        <taxon>Bacillati</taxon>
        <taxon>Bacillota</taxon>
        <taxon>Clostridia</taxon>
        <taxon>Eubacteriales</taxon>
        <taxon>Desulfitobacteriaceae</taxon>
        <taxon>Desulfosporosinus</taxon>
    </lineage>
</organism>
<reference evidence="1 2" key="1">
    <citation type="submission" date="2011-11" db="EMBL/GenBank/DDBJ databases">
        <title>The Noncontiguous Finished genome of Desulfosporosinus youngiae DSM 17734.</title>
        <authorList>
            <consortium name="US DOE Joint Genome Institute (JGI-PGF)"/>
            <person name="Lucas S."/>
            <person name="Han J."/>
            <person name="Lapidus A."/>
            <person name="Cheng J.-F."/>
            <person name="Goodwin L."/>
            <person name="Pitluck S."/>
            <person name="Peters L."/>
            <person name="Ovchinnikova G."/>
            <person name="Lu M."/>
            <person name="Land M.L."/>
            <person name="Hauser L."/>
            <person name="Pester M."/>
            <person name="Spring S."/>
            <person name="Ollivier B."/>
            <person name="Rattei T."/>
            <person name="Klenk H.-P."/>
            <person name="Wagner M."/>
            <person name="Loy A."/>
            <person name="Woyke T.J."/>
        </authorList>
    </citation>
    <scope>NUCLEOTIDE SEQUENCE [LARGE SCALE GENOMIC DNA]</scope>
    <source>
        <strain evidence="1 2">DSM 17734</strain>
    </source>
</reference>
<accession>H5Y0A9</accession>
<evidence type="ECO:0000313" key="1">
    <source>
        <dbReference type="EMBL" id="EHQ92088.1"/>
    </source>
</evidence>
<sequence>MIPVGGSISKDRIEEIEQPSLTWKLDAAKQRIVGRLDGLEAVQQAAFKILQTPRFQHLIYTANYGSELENLIGSNPLFLKPEVARMIREALTQDDRITGIENIQITIIGDSLLIAFTVISNYGSFEMTQEVNP</sequence>
<dbReference type="SUPFAM" id="SSF160719">
    <property type="entry name" value="gpW/gp25-like"/>
    <property type="match status" value="1"/>
</dbReference>
<dbReference type="RefSeq" id="WP_007787312.1">
    <property type="nucleotide sequence ID" value="NZ_CM001441.1"/>
</dbReference>